<dbReference type="Gene3D" id="1.10.490.110">
    <property type="entry name" value="Uncharacterized conserved protein DUF2267"/>
    <property type="match status" value="1"/>
</dbReference>
<evidence type="ECO:0000313" key="2">
    <source>
        <dbReference type="Proteomes" id="UP001500957"/>
    </source>
</evidence>
<dbReference type="Proteomes" id="UP001500957">
    <property type="component" value="Unassembled WGS sequence"/>
</dbReference>
<evidence type="ECO:0008006" key="3">
    <source>
        <dbReference type="Google" id="ProtNLM"/>
    </source>
</evidence>
<reference evidence="1 2" key="1">
    <citation type="journal article" date="2019" name="Int. J. Syst. Evol. Microbiol.">
        <title>The Global Catalogue of Microorganisms (GCM) 10K type strain sequencing project: providing services to taxonomists for standard genome sequencing and annotation.</title>
        <authorList>
            <consortium name="The Broad Institute Genomics Platform"/>
            <consortium name="The Broad Institute Genome Sequencing Center for Infectious Disease"/>
            <person name="Wu L."/>
            <person name="Ma J."/>
        </authorList>
    </citation>
    <scope>NUCLEOTIDE SEQUENCE [LARGE SCALE GENOMIC DNA]</scope>
    <source>
        <strain evidence="1 2">JCM 10671</strain>
    </source>
</reference>
<evidence type="ECO:0000313" key="1">
    <source>
        <dbReference type="EMBL" id="GAA0628555.1"/>
    </source>
</evidence>
<proteinExistence type="predicted"/>
<protein>
    <recommendedName>
        <fullName evidence="3">DUF2267 domain-containing protein</fullName>
    </recommendedName>
</protein>
<gene>
    <name evidence="1" type="ORF">GCM10009547_35260</name>
</gene>
<dbReference type="InterPro" id="IPR018727">
    <property type="entry name" value="DUF2267"/>
</dbReference>
<sequence>MDQDEFIEQVRIRARLNSRSEAERAIAAALETLGEAMANSAAMSLASKLPGEIGDHLRRTAADPEVPRIPIEQFFERVAEREGVPRHAAITHSTAVLKVAGEARRSAPTYVPAESGLSFANLFSGFFGAAARSA</sequence>
<organism evidence="1 2">
    <name type="scientific">Sporichthya brevicatena</name>
    <dbReference type="NCBI Taxonomy" id="171442"/>
    <lineage>
        <taxon>Bacteria</taxon>
        <taxon>Bacillati</taxon>
        <taxon>Actinomycetota</taxon>
        <taxon>Actinomycetes</taxon>
        <taxon>Sporichthyales</taxon>
        <taxon>Sporichthyaceae</taxon>
        <taxon>Sporichthya</taxon>
    </lineage>
</organism>
<dbReference type="EMBL" id="BAAAHE010000032">
    <property type="protein sequence ID" value="GAA0628555.1"/>
    <property type="molecule type" value="Genomic_DNA"/>
</dbReference>
<keyword evidence="2" id="KW-1185">Reference proteome</keyword>
<dbReference type="InterPro" id="IPR038282">
    <property type="entry name" value="DUF2267_sf"/>
</dbReference>
<accession>A0ABN1H4F4</accession>
<dbReference type="RefSeq" id="WP_344607156.1">
    <property type="nucleotide sequence ID" value="NZ_BAAAHE010000032.1"/>
</dbReference>
<comment type="caution">
    <text evidence="1">The sequence shown here is derived from an EMBL/GenBank/DDBJ whole genome shotgun (WGS) entry which is preliminary data.</text>
</comment>
<dbReference type="Pfam" id="PF10025">
    <property type="entry name" value="DUF2267"/>
    <property type="match status" value="1"/>
</dbReference>
<name>A0ABN1H4F4_9ACTN</name>